<dbReference type="AlphaFoldDB" id="A0A815F562"/>
<dbReference type="Proteomes" id="UP000681722">
    <property type="component" value="Unassembled WGS sequence"/>
</dbReference>
<feature type="non-terminal residue" evidence="2">
    <location>
        <position position="1"/>
    </location>
</feature>
<reference evidence="2" key="1">
    <citation type="submission" date="2021-02" db="EMBL/GenBank/DDBJ databases">
        <authorList>
            <person name="Nowell W R."/>
        </authorList>
    </citation>
    <scope>NUCLEOTIDE SEQUENCE</scope>
</reference>
<evidence type="ECO:0000313" key="2">
    <source>
        <dbReference type="EMBL" id="CAF1320396.1"/>
    </source>
</evidence>
<feature type="region of interest" description="Disordered" evidence="1">
    <location>
        <begin position="30"/>
        <end position="49"/>
    </location>
</feature>
<protein>
    <submittedName>
        <fullName evidence="2">Uncharacterized protein</fullName>
    </submittedName>
</protein>
<accession>A0A815F562</accession>
<dbReference type="EMBL" id="CAJNOQ010013373">
    <property type="protein sequence ID" value="CAF1320396.1"/>
    <property type="molecule type" value="Genomic_DNA"/>
</dbReference>
<gene>
    <name evidence="2" type="ORF">GPM918_LOCUS29444</name>
    <name evidence="3" type="ORF">SRO942_LOCUS30023</name>
</gene>
<feature type="compositionally biased region" description="Polar residues" evidence="1">
    <location>
        <begin position="37"/>
        <end position="49"/>
    </location>
</feature>
<evidence type="ECO:0000313" key="3">
    <source>
        <dbReference type="EMBL" id="CAF4165545.1"/>
    </source>
</evidence>
<evidence type="ECO:0000313" key="4">
    <source>
        <dbReference type="Proteomes" id="UP000663829"/>
    </source>
</evidence>
<dbReference type="EMBL" id="CAJOBC010047323">
    <property type="protein sequence ID" value="CAF4165545.1"/>
    <property type="molecule type" value="Genomic_DNA"/>
</dbReference>
<sequence>CFFQSPSNMMSTNRLQSQGVPMPVQQHACMNGGKGNTMPTMNQPRVQQSPRSYPININTMQAGMMNNNMNSNNNPTRLVNGSLMDQEQYAIGYDIHTTT</sequence>
<dbReference type="Proteomes" id="UP000663829">
    <property type="component" value="Unassembled WGS sequence"/>
</dbReference>
<comment type="caution">
    <text evidence="2">The sequence shown here is derived from an EMBL/GenBank/DDBJ whole genome shotgun (WGS) entry which is preliminary data.</text>
</comment>
<evidence type="ECO:0000256" key="1">
    <source>
        <dbReference type="SAM" id="MobiDB-lite"/>
    </source>
</evidence>
<organism evidence="2 4">
    <name type="scientific">Didymodactylos carnosus</name>
    <dbReference type="NCBI Taxonomy" id="1234261"/>
    <lineage>
        <taxon>Eukaryota</taxon>
        <taxon>Metazoa</taxon>
        <taxon>Spiralia</taxon>
        <taxon>Gnathifera</taxon>
        <taxon>Rotifera</taxon>
        <taxon>Eurotatoria</taxon>
        <taxon>Bdelloidea</taxon>
        <taxon>Philodinida</taxon>
        <taxon>Philodinidae</taxon>
        <taxon>Didymodactylos</taxon>
    </lineage>
</organism>
<proteinExistence type="predicted"/>
<keyword evidence="4" id="KW-1185">Reference proteome</keyword>
<name>A0A815F562_9BILA</name>